<organism evidence="3 4">
    <name type="scientific">Nocardioides mangrovi</name>
    <dbReference type="NCBI Taxonomy" id="2874580"/>
    <lineage>
        <taxon>Bacteria</taxon>
        <taxon>Bacillati</taxon>
        <taxon>Actinomycetota</taxon>
        <taxon>Actinomycetes</taxon>
        <taxon>Propionibacteriales</taxon>
        <taxon>Nocardioidaceae</taxon>
        <taxon>Nocardioides</taxon>
    </lineage>
</organism>
<dbReference type="EMBL" id="JAIQZJ010000014">
    <property type="protein sequence ID" value="MBZ5740432.1"/>
    <property type="molecule type" value="Genomic_DNA"/>
</dbReference>
<evidence type="ECO:0008006" key="5">
    <source>
        <dbReference type="Google" id="ProtNLM"/>
    </source>
</evidence>
<feature type="region of interest" description="Disordered" evidence="1">
    <location>
        <begin position="43"/>
        <end position="67"/>
    </location>
</feature>
<keyword evidence="2" id="KW-0472">Membrane</keyword>
<keyword evidence="2" id="KW-0812">Transmembrane</keyword>
<proteinExistence type="predicted"/>
<accession>A0ABS7UI19</accession>
<reference evidence="3 4" key="1">
    <citation type="submission" date="2021-09" db="EMBL/GenBank/DDBJ databases">
        <title>Whole genome sequence of Nocardioides sp. GBK3QG-3.</title>
        <authorList>
            <person name="Tuo L."/>
        </authorList>
    </citation>
    <scope>NUCLEOTIDE SEQUENCE [LARGE SCALE GENOMIC DNA]</scope>
    <source>
        <strain evidence="3 4">GBK3QG-3</strain>
    </source>
</reference>
<keyword evidence="2" id="KW-1133">Transmembrane helix</keyword>
<sequence>MSTPTSGQSASRTSSWVGIALGIVLLGLVAAFAIGLPKAVGDTADAEPAPVTLPDELPGGYPAADDPAAFKDSDYADQAEDIAKQQKAATDYGNDVLPDALGHPAATRTYVADGTTPVFVQVFRADGGAFAPETMVDPTTSQGQGGTTMEAVGDGACILTYGQSQTDGTDVGDPSTIQCQISRDGLTVQIEASGMKADDIVDTGDALLDELVKQDQE</sequence>
<keyword evidence="4" id="KW-1185">Reference proteome</keyword>
<evidence type="ECO:0000256" key="2">
    <source>
        <dbReference type="SAM" id="Phobius"/>
    </source>
</evidence>
<evidence type="ECO:0000313" key="3">
    <source>
        <dbReference type="EMBL" id="MBZ5740432.1"/>
    </source>
</evidence>
<evidence type="ECO:0000256" key="1">
    <source>
        <dbReference type="SAM" id="MobiDB-lite"/>
    </source>
</evidence>
<feature type="transmembrane region" description="Helical" evidence="2">
    <location>
        <begin position="16"/>
        <end position="36"/>
    </location>
</feature>
<protein>
    <recommendedName>
        <fullName evidence="5">DUF4245 domain-containing protein</fullName>
    </recommendedName>
</protein>
<dbReference type="Proteomes" id="UP000780875">
    <property type="component" value="Unassembled WGS sequence"/>
</dbReference>
<evidence type="ECO:0000313" key="4">
    <source>
        <dbReference type="Proteomes" id="UP000780875"/>
    </source>
</evidence>
<gene>
    <name evidence="3" type="ORF">K8U61_19815</name>
</gene>
<comment type="caution">
    <text evidence="3">The sequence shown here is derived from an EMBL/GenBank/DDBJ whole genome shotgun (WGS) entry which is preliminary data.</text>
</comment>
<dbReference type="RefSeq" id="WP_224124794.1">
    <property type="nucleotide sequence ID" value="NZ_JAIQZJ010000014.1"/>
</dbReference>
<name>A0ABS7UI19_9ACTN</name>